<gene>
    <name evidence="8" type="ORF">SSP531S_44920</name>
</gene>
<feature type="domain" description="Acetyl-coenzyme A synthetase N-terminal" evidence="7">
    <location>
        <begin position="42"/>
        <end position="98"/>
    </location>
</feature>
<organism evidence="8 9">
    <name type="scientific">Streptomyces spongiicola</name>
    <dbReference type="NCBI Taxonomy" id="1690221"/>
    <lineage>
        <taxon>Bacteria</taxon>
        <taxon>Bacillati</taxon>
        <taxon>Actinomycetota</taxon>
        <taxon>Actinomycetes</taxon>
        <taxon>Kitasatosporales</taxon>
        <taxon>Streptomycetaceae</taxon>
        <taxon>Streptomyces</taxon>
    </lineage>
</organism>
<dbReference type="EMBL" id="BGZL01000015">
    <property type="protein sequence ID" value="GBQ03026.1"/>
    <property type="molecule type" value="Genomic_DNA"/>
</dbReference>
<evidence type="ECO:0000256" key="3">
    <source>
        <dbReference type="ARBA" id="ARBA00022741"/>
    </source>
</evidence>
<dbReference type="SUPFAM" id="SSF56801">
    <property type="entry name" value="Acetyl-CoA synthetase-like"/>
    <property type="match status" value="1"/>
</dbReference>
<dbReference type="GO" id="GO:0030729">
    <property type="term" value="F:acetoacetate-CoA ligase activity"/>
    <property type="evidence" value="ECO:0007669"/>
    <property type="project" value="InterPro"/>
</dbReference>
<dbReference type="CDD" id="cd05943">
    <property type="entry name" value="AACS"/>
    <property type="match status" value="1"/>
</dbReference>
<dbReference type="GO" id="GO:0005524">
    <property type="term" value="F:ATP binding"/>
    <property type="evidence" value="ECO:0007669"/>
    <property type="project" value="UniProtKB-KW"/>
</dbReference>
<feature type="domain" description="AMP-binding enzyme C-terminal" evidence="6">
    <location>
        <begin position="542"/>
        <end position="617"/>
    </location>
</feature>
<evidence type="ECO:0000313" key="9">
    <source>
        <dbReference type="Proteomes" id="UP000265354"/>
    </source>
</evidence>
<dbReference type="InterPro" id="IPR020845">
    <property type="entry name" value="AMP-binding_CS"/>
</dbReference>
<evidence type="ECO:0000259" key="7">
    <source>
        <dbReference type="Pfam" id="PF16177"/>
    </source>
</evidence>
<name>A0A388T3A9_9ACTN</name>
<evidence type="ECO:0000256" key="1">
    <source>
        <dbReference type="ARBA" id="ARBA00006432"/>
    </source>
</evidence>
<dbReference type="NCBIfam" id="TIGR01217">
    <property type="entry name" value="ac_ac_CoA_syn"/>
    <property type="match status" value="1"/>
</dbReference>
<comment type="similarity">
    <text evidence="1">Belongs to the ATP-dependent AMP-binding enzyme family.</text>
</comment>
<dbReference type="GO" id="GO:0006629">
    <property type="term" value="P:lipid metabolic process"/>
    <property type="evidence" value="ECO:0007669"/>
    <property type="project" value="InterPro"/>
</dbReference>
<dbReference type="PANTHER" id="PTHR42921:SF1">
    <property type="entry name" value="ACETOACETYL-COA SYNTHETASE"/>
    <property type="match status" value="1"/>
</dbReference>
<dbReference type="InterPro" id="IPR025110">
    <property type="entry name" value="AMP-bd_C"/>
</dbReference>
<dbReference type="NCBIfam" id="NF002937">
    <property type="entry name" value="PRK03584.1"/>
    <property type="match status" value="1"/>
</dbReference>
<accession>A0A388T3A9</accession>
<keyword evidence="2 8" id="KW-0436">Ligase</keyword>
<dbReference type="PANTHER" id="PTHR42921">
    <property type="entry name" value="ACETOACETYL-COA SYNTHETASE"/>
    <property type="match status" value="1"/>
</dbReference>
<sequence length="662" mass="72436">MTSSANPAPLWQPDADRIAAARITRFQTWAADRYGAPAEGGYPALHRWSVDRLETFWQAVADWFDVRFSTPGERVLADRAMPGARWFPGATLNYAEHALRTAEDPARAHEPALIHMDEAHDPAPVSWAELRRQVGSLAAELRALGVRPGDRVSGYLPNIPQAVTALLATAAVGATWTSCAPDFGARSVLDRFQQVEPVVLFTVDGYRYGGKEHDRTDAVAELRRELPTLRAVVHVPLLGSPAPEGALEWSALTAGDAEPVFEQVPFDHPLWVLYSSGTTGLPKAIVQSQGGILLEHFKQLGLHCDLGPGDRFFWYTSTGWMMWNFLVSGLLTGTTVVLYDGSPGHPDTGAQWAIAERTGATLFGTSAAYVMACRKAGVHPSRDHELSAVRCVATTGSPLPPDGFRWLHDEVGQDLWIASVSGGTDVCSCFAGAVPTLPVHIGELQAACLGTDLQSWDPHGRPLVGEVGELVVTNPMPSMPIRFWNDPDGSRYRDSYFEMFPGVWRHGDWITITGHGSVVIHGRSDSTLNRQGVRMGSADIYEVVERLPEIRESLVIGLEEPDGGYWMPLFVHLAPGAALDDDLRSRIKRTIREQLSPRHVPDEIIEVPGVPHTLTGKRIEVPVKRLLQGTALTRAVNPGSVDDLDLLRFYEDLARERAAGRG</sequence>
<dbReference type="RefSeq" id="WP_116428491.1">
    <property type="nucleotide sequence ID" value="NZ_BGZL01000015.1"/>
</dbReference>
<dbReference type="Pfam" id="PF00501">
    <property type="entry name" value="AMP-binding"/>
    <property type="match status" value="1"/>
</dbReference>
<dbReference type="InterPro" id="IPR042099">
    <property type="entry name" value="ANL_N_sf"/>
</dbReference>
<reference evidence="8 9" key="1">
    <citation type="submission" date="2018-07" db="EMBL/GenBank/DDBJ databases">
        <title>Whole Genome Shotgun Sequence of Streptomyces spongiicola strain 531S.</title>
        <authorList>
            <person name="Dohra H."/>
            <person name="Kodani S."/>
        </authorList>
    </citation>
    <scope>NUCLEOTIDE SEQUENCE [LARGE SCALE GENOMIC DNA]</scope>
    <source>
        <strain evidence="8 9">531S</strain>
    </source>
</reference>
<evidence type="ECO:0000256" key="2">
    <source>
        <dbReference type="ARBA" id="ARBA00022598"/>
    </source>
</evidence>
<dbReference type="InterPro" id="IPR045851">
    <property type="entry name" value="AMP-bd_C_sf"/>
</dbReference>
<feature type="domain" description="AMP-dependent synthetase/ligase" evidence="5">
    <location>
        <begin position="110"/>
        <end position="475"/>
    </location>
</feature>
<dbReference type="InterPro" id="IPR000873">
    <property type="entry name" value="AMP-dep_synth/lig_dom"/>
</dbReference>
<dbReference type="Gene3D" id="3.30.300.30">
    <property type="match status" value="1"/>
</dbReference>
<keyword evidence="3" id="KW-0547">Nucleotide-binding</keyword>
<dbReference type="InterPro" id="IPR032387">
    <property type="entry name" value="ACAS_N"/>
</dbReference>
<keyword evidence="4" id="KW-0067">ATP-binding</keyword>
<dbReference type="AlphaFoldDB" id="A0A388T3A9"/>
<proteinExistence type="inferred from homology"/>
<evidence type="ECO:0000259" key="6">
    <source>
        <dbReference type="Pfam" id="PF13193"/>
    </source>
</evidence>
<dbReference type="Gene3D" id="3.40.50.12780">
    <property type="entry name" value="N-terminal domain of ligase-like"/>
    <property type="match status" value="1"/>
</dbReference>
<evidence type="ECO:0000259" key="5">
    <source>
        <dbReference type="Pfam" id="PF00501"/>
    </source>
</evidence>
<dbReference type="PROSITE" id="PS00455">
    <property type="entry name" value="AMP_BINDING"/>
    <property type="match status" value="1"/>
</dbReference>
<dbReference type="InterPro" id="IPR005914">
    <property type="entry name" value="Acac_CoA_synth"/>
</dbReference>
<dbReference type="Proteomes" id="UP000265354">
    <property type="component" value="Unassembled WGS sequence"/>
</dbReference>
<dbReference type="Pfam" id="PF16177">
    <property type="entry name" value="ACAS_N"/>
    <property type="match status" value="1"/>
</dbReference>
<evidence type="ECO:0000256" key="4">
    <source>
        <dbReference type="ARBA" id="ARBA00022840"/>
    </source>
</evidence>
<comment type="caution">
    <text evidence="8">The sequence shown here is derived from an EMBL/GenBank/DDBJ whole genome shotgun (WGS) entry which is preliminary data.</text>
</comment>
<evidence type="ECO:0000313" key="8">
    <source>
        <dbReference type="EMBL" id="GBQ03026.1"/>
    </source>
</evidence>
<protein>
    <submittedName>
        <fullName evidence="8">Acetoacetate--CoA ligase</fullName>
    </submittedName>
</protein>
<dbReference type="Pfam" id="PF13193">
    <property type="entry name" value="AMP-binding_C"/>
    <property type="match status" value="1"/>
</dbReference>